<feature type="compositionally biased region" description="Basic and acidic residues" evidence="5">
    <location>
        <begin position="129"/>
        <end position="141"/>
    </location>
</feature>
<feature type="region of interest" description="Disordered" evidence="5">
    <location>
        <begin position="248"/>
        <end position="284"/>
    </location>
</feature>
<keyword evidence="3" id="KW-0378">Hydrolase</keyword>
<keyword evidence="6" id="KW-0732">Signal</keyword>
<feature type="chain" id="PRO_5046884392" description="N-acetylmuramoyl-L-alanine amidase" evidence="6">
    <location>
        <begin position="30"/>
        <end position="679"/>
    </location>
</feature>
<evidence type="ECO:0000313" key="9">
    <source>
        <dbReference type="Proteomes" id="UP001501303"/>
    </source>
</evidence>
<name>A0ABN2P1G4_9ACTN</name>
<reference evidence="8 9" key="1">
    <citation type="journal article" date="2019" name="Int. J. Syst. Evol. Microbiol.">
        <title>The Global Catalogue of Microorganisms (GCM) 10K type strain sequencing project: providing services to taxonomists for standard genome sequencing and annotation.</title>
        <authorList>
            <consortium name="The Broad Institute Genomics Platform"/>
            <consortium name="The Broad Institute Genome Sequencing Center for Infectious Disease"/>
            <person name="Wu L."/>
            <person name="Ma J."/>
        </authorList>
    </citation>
    <scope>NUCLEOTIDE SEQUENCE [LARGE SCALE GENOMIC DNA]</scope>
    <source>
        <strain evidence="8 9">JCM 13581</strain>
    </source>
</reference>
<feature type="region of interest" description="Disordered" evidence="5">
    <location>
        <begin position="509"/>
        <end position="535"/>
    </location>
</feature>
<keyword evidence="4" id="KW-0961">Cell wall biogenesis/degradation</keyword>
<dbReference type="InterPro" id="IPR036505">
    <property type="entry name" value="Amidase/PGRP_sf"/>
</dbReference>
<evidence type="ECO:0000259" key="7">
    <source>
        <dbReference type="SMART" id="SM00644"/>
    </source>
</evidence>
<dbReference type="Pfam" id="PF01510">
    <property type="entry name" value="Amidase_2"/>
    <property type="match status" value="1"/>
</dbReference>
<comment type="caution">
    <text evidence="8">The sequence shown here is derived from an EMBL/GenBank/DDBJ whole genome shotgun (WGS) entry which is preliminary data.</text>
</comment>
<dbReference type="PANTHER" id="PTHR30417">
    <property type="entry name" value="N-ACETYLMURAMOYL-L-ALANINE AMIDASE AMID"/>
    <property type="match status" value="1"/>
</dbReference>
<dbReference type="PANTHER" id="PTHR30417:SF1">
    <property type="entry name" value="N-ACETYLMURAMOYL-L-ALANINE AMIDASE AMID"/>
    <property type="match status" value="1"/>
</dbReference>
<evidence type="ECO:0000256" key="4">
    <source>
        <dbReference type="ARBA" id="ARBA00023316"/>
    </source>
</evidence>
<evidence type="ECO:0000256" key="3">
    <source>
        <dbReference type="ARBA" id="ARBA00022801"/>
    </source>
</evidence>
<feature type="region of interest" description="Disordered" evidence="5">
    <location>
        <begin position="102"/>
        <end position="141"/>
    </location>
</feature>
<dbReference type="Gene3D" id="1.10.530.10">
    <property type="match status" value="1"/>
</dbReference>
<dbReference type="PROSITE" id="PS51318">
    <property type="entry name" value="TAT"/>
    <property type="match status" value="1"/>
</dbReference>
<sequence>MHQSPVPRRKTVRAVVAGTAAAVALPLLSVLPAGTEAVAGFDDTVLQREFADAAAEHGVPESVLLGVAYLQSRWDGHGGTASVSGGYGPMHLTDAHTALARAGGGEHHGHGPEDPRGDDWHPLTLVPEPARHPGEADHPGHREVPGTQDMPAGFQTVDRAAELTGLDPEELRTAAAANVRGGAALLARAQEELGEPLSDDPADWYGAVAAYAGAGTREAAEVFADDVFEVINSGARHTTGEGQRVALDPLPVRPRTGTAAGLDLPPAGRTEETECPPDVSCEWLPAPHQQLTDEDGEVTGHGNHDRADRPRSQSIDYIVIHDTEGYWDTVLKTVQDPASVSWHYSLRSSDGHIAQHVHSRDVAWHSGNWYLNTKSIGLEHEGFLTRPDAWYTEAMYRSSARLVRYLAQRHGIPLDRHHIIGHDNVPGPVNAAVSGMHTDPGPYWDWARYFGLLGAPFEARGGQDAELVIIRPDYGTHRPPYSHCHRDDPGRLCDARGSGAVRLRVRPDHDAELIRDPGTHPGGDGRSSTGVNDLGARASTGQQFAVAGREGEWTAIWFHGQRAWFHNPPDRPSAVPSQGLIATPRKGLGTVPVYGRAYPEEAAYPEGVPYQEVSPLVYEIAAGQRYAVGRLTDSEYYSARESGTSGHRVVRGEPYYQIQVGHRIGFVRAADVDVRRARY</sequence>
<dbReference type="EMBL" id="BAAAMJ010000015">
    <property type="protein sequence ID" value="GAA1908133.1"/>
    <property type="molecule type" value="Genomic_DNA"/>
</dbReference>
<evidence type="ECO:0000256" key="6">
    <source>
        <dbReference type="SAM" id="SignalP"/>
    </source>
</evidence>
<accession>A0ABN2P1G4</accession>
<dbReference type="Gene3D" id="3.40.80.10">
    <property type="entry name" value="Peptidoglycan recognition protein-like"/>
    <property type="match status" value="1"/>
</dbReference>
<proteinExistence type="predicted"/>
<protein>
    <recommendedName>
        <fullName evidence="2">N-acetylmuramoyl-L-alanine amidase</fullName>
        <ecNumber evidence="2">3.5.1.28</ecNumber>
    </recommendedName>
</protein>
<dbReference type="InterPro" id="IPR006311">
    <property type="entry name" value="TAT_signal"/>
</dbReference>
<comment type="catalytic activity">
    <reaction evidence="1">
        <text>Hydrolyzes the link between N-acetylmuramoyl residues and L-amino acid residues in certain cell-wall glycopeptides.</text>
        <dbReference type="EC" id="3.5.1.28"/>
    </reaction>
</comment>
<feature type="signal peptide" evidence="6">
    <location>
        <begin position="1"/>
        <end position="29"/>
    </location>
</feature>
<gene>
    <name evidence="8" type="ORF">GCM10009716_17570</name>
</gene>
<organism evidence="8 9">
    <name type="scientific">Streptomyces sodiiphilus</name>
    <dbReference type="NCBI Taxonomy" id="226217"/>
    <lineage>
        <taxon>Bacteria</taxon>
        <taxon>Bacillati</taxon>
        <taxon>Actinomycetota</taxon>
        <taxon>Actinomycetes</taxon>
        <taxon>Kitasatosporales</taxon>
        <taxon>Streptomycetaceae</taxon>
        <taxon>Streptomyces</taxon>
    </lineage>
</organism>
<dbReference type="RefSeq" id="WP_344260111.1">
    <property type="nucleotide sequence ID" value="NZ_BAAAMJ010000015.1"/>
</dbReference>
<evidence type="ECO:0000256" key="1">
    <source>
        <dbReference type="ARBA" id="ARBA00001561"/>
    </source>
</evidence>
<dbReference type="SMART" id="SM00644">
    <property type="entry name" value="Ami_2"/>
    <property type="match status" value="1"/>
</dbReference>
<dbReference type="SUPFAM" id="SSF55846">
    <property type="entry name" value="N-acetylmuramoyl-L-alanine amidase-like"/>
    <property type="match status" value="1"/>
</dbReference>
<evidence type="ECO:0000256" key="5">
    <source>
        <dbReference type="SAM" id="MobiDB-lite"/>
    </source>
</evidence>
<keyword evidence="9" id="KW-1185">Reference proteome</keyword>
<feature type="domain" description="N-acetylmuramoyl-L-alanine amidase" evidence="7">
    <location>
        <begin position="304"/>
        <end position="441"/>
    </location>
</feature>
<feature type="compositionally biased region" description="Basic and acidic residues" evidence="5">
    <location>
        <begin position="104"/>
        <end position="121"/>
    </location>
</feature>
<dbReference type="Proteomes" id="UP001501303">
    <property type="component" value="Unassembled WGS sequence"/>
</dbReference>
<dbReference type="InterPro" id="IPR051206">
    <property type="entry name" value="NAMLAA_amidase_2"/>
</dbReference>
<dbReference type="InterPro" id="IPR002502">
    <property type="entry name" value="Amidase_domain"/>
</dbReference>
<dbReference type="EC" id="3.5.1.28" evidence="2"/>
<feature type="compositionally biased region" description="Basic and acidic residues" evidence="5">
    <location>
        <begin position="509"/>
        <end position="518"/>
    </location>
</feature>
<dbReference type="CDD" id="cd06583">
    <property type="entry name" value="PGRP"/>
    <property type="match status" value="1"/>
</dbReference>
<evidence type="ECO:0000256" key="2">
    <source>
        <dbReference type="ARBA" id="ARBA00011901"/>
    </source>
</evidence>
<evidence type="ECO:0000313" key="8">
    <source>
        <dbReference type="EMBL" id="GAA1908133.1"/>
    </source>
</evidence>